<sequence length="296" mass="33700">MAKAVLYRFTCIFDFIRNYDVVHVNSAKFGIAAYIASFFGCRYIYTIHSAVTNEDKGGILNWVYYMLEVGLLKIVAGRAMEVTAVSAFASDEIYRRFKVRPTVIHNGYDEEKFNISRQVTTDIRASLGMNDNEIYISVGRMIAVKEPLDVIRFFSEIYKKNSAARLIFVGDGDLVEAVKQKISSLGLDDVVTLIGRVNFEDIPAYYRASDYFISACKIEAFGLVALEALACGAMPLVPWKGAFPEIFVDRIFSYDVDHPCVIPAREELLAHRSAILNRFRWEDKIELYHQLYQKAK</sequence>
<dbReference type="AlphaFoldDB" id="A0A6B9ZJM1"/>
<feature type="domain" description="Glycosyltransferase subfamily 4-like N-terminal" evidence="2">
    <location>
        <begin position="17"/>
        <end position="111"/>
    </location>
</feature>
<dbReference type="GO" id="GO:0016757">
    <property type="term" value="F:glycosyltransferase activity"/>
    <property type="evidence" value="ECO:0007669"/>
    <property type="project" value="InterPro"/>
</dbReference>
<dbReference type="Gene3D" id="3.40.50.2000">
    <property type="entry name" value="Glycogen Phosphorylase B"/>
    <property type="match status" value="2"/>
</dbReference>
<dbReference type="CDD" id="cd03801">
    <property type="entry name" value="GT4_PimA-like"/>
    <property type="match status" value="1"/>
</dbReference>
<evidence type="ECO:0000313" key="3">
    <source>
        <dbReference type="EMBL" id="QHS61999.1"/>
    </source>
</evidence>
<proteinExistence type="predicted"/>
<dbReference type="KEGG" id="chih:GWR21_21040"/>
<evidence type="ECO:0000259" key="2">
    <source>
        <dbReference type="Pfam" id="PF13439"/>
    </source>
</evidence>
<evidence type="ECO:0000259" key="1">
    <source>
        <dbReference type="Pfam" id="PF00534"/>
    </source>
</evidence>
<dbReference type="Pfam" id="PF13439">
    <property type="entry name" value="Glyco_transf_4"/>
    <property type="match status" value="1"/>
</dbReference>
<dbReference type="Proteomes" id="UP000476411">
    <property type="component" value="Chromosome"/>
</dbReference>
<protein>
    <submittedName>
        <fullName evidence="3">Glycosyltransferase family 4 protein</fullName>
    </submittedName>
</protein>
<organism evidence="3 4">
    <name type="scientific">Chitinophaga agri</name>
    <dbReference type="NCBI Taxonomy" id="2703787"/>
    <lineage>
        <taxon>Bacteria</taxon>
        <taxon>Pseudomonadati</taxon>
        <taxon>Bacteroidota</taxon>
        <taxon>Chitinophagia</taxon>
        <taxon>Chitinophagales</taxon>
        <taxon>Chitinophagaceae</taxon>
        <taxon>Chitinophaga</taxon>
    </lineage>
</organism>
<dbReference type="RefSeq" id="WP_162333654.1">
    <property type="nucleotide sequence ID" value="NZ_CP048113.1"/>
</dbReference>
<dbReference type="EMBL" id="CP048113">
    <property type="protein sequence ID" value="QHS61999.1"/>
    <property type="molecule type" value="Genomic_DNA"/>
</dbReference>
<gene>
    <name evidence="3" type="ORF">GWR21_21040</name>
</gene>
<dbReference type="InterPro" id="IPR028098">
    <property type="entry name" value="Glyco_trans_4-like_N"/>
</dbReference>
<dbReference type="InterPro" id="IPR001296">
    <property type="entry name" value="Glyco_trans_1"/>
</dbReference>
<keyword evidence="4" id="KW-1185">Reference proteome</keyword>
<dbReference type="Pfam" id="PF00534">
    <property type="entry name" value="Glycos_transf_1"/>
    <property type="match status" value="1"/>
</dbReference>
<dbReference type="InterPro" id="IPR050194">
    <property type="entry name" value="Glycosyltransferase_grp1"/>
</dbReference>
<dbReference type="SUPFAM" id="SSF53756">
    <property type="entry name" value="UDP-Glycosyltransferase/glycogen phosphorylase"/>
    <property type="match status" value="1"/>
</dbReference>
<accession>A0A6B9ZJM1</accession>
<reference evidence="3 4" key="1">
    <citation type="submission" date="2020-01" db="EMBL/GenBank/DDBJ databases">
        <title>Complete genome sequence of Chitinophaga sp. H33E-04 isolated from quinoa roots.</title>
        <authorList>
            <person name="Weon H.-Y."/>
            <person name="Lee S.A."/>
        </authorList>
    </citation>
    <scope>NUCLEOTIDE SEQUENCE [LARGE SCALE GENOMIC DNA]</scope>
    <source>
        <strain evidence="3 4">H33E-04</strain>
    </source>
</reference>
<name>A0A6B9ZJM1_9BACT</name>
<dbReference type="PANTHER" id="PTHR45947:SF3">
    <property type="entry name" value="SULFOQUINOVOSYL TRANSFERASE SQD2"/>
    <property type="match status" value="1"/>
</dbReference>
<evidence type="ECO:0000313" key="4">
    <source>
        <dbReference type="Proteomes" id="UP000476411"/>
    </source>
</evidence>
<feature type="domain" description="Glycosyl transferase family 1" evidence="1">
    <location>
        <begin position="122"/>
        <end position="250"/>
    </location>
</feature>
<dbReference type="PANTHER" id="PTHR45947">
    <property type="entry name" value="SULFOQUINOVOSYL TRANSFERASE SQD2"/>
    <property type="match status" value="1"/>
</dbReference>
<keyword evidence="3" id="KW-0808">Transferase</keyword>